<evidence type="ECO:0000259" key="10">
    <source>
        <dbReference type="PROSITE" id="PS51987"/>
    </source>
</evidence>
<evidence type="ECO:0000256" key="5">
    <source>
        <dbReference type="ARBA" id="ARBA00022598"/>
    </source>
</evidence>
<dbReference type="AlphaFoldDB" id="A0A6C0IKF1"/>
<dbReference type="EMBL" id="MN740173">
    <property type="protein sequence ID" value="QHT91993.1"/>
    <property type="molecule type" value="Genomic_DNA"/>
</dbReference>
<dbReference type="InterPro" id="IPR008146">
    <property type="entry name" value="Gln_synth_cat_dom"/>
</dbReference>
<dbReference type="GO" id="GO:0005524">
    <property type="term" value="F:ATP binding"/>
    <property type="evidence" value="ECO:0007669"/>
    <property type="project" value="UniProtKB-KW"/>
</dbReference>
<dbReference type="GO" id="GO:0005737">
    <property type="term" value="C:cytoplasm"/>
    <property type="evidence" value="ECO:0007669"/>
    <property type="project" value="UniProtKB-SubCell"/>
</dbReference>
<dbReference type="InterPro" id="IPR008147">
    <property type="entry name" value="Gln_synt_N"/>
</dbReference>
<comment type="subcellular location">
    <subcellularLocation>
        <location evidence="1">Cytoplasm</location>
    </subcellularLocation>
</comment>
<sequence>MDIKQNIIFDYLWIGGAGELRFKQRVLEMSGFNQFSFFNDSKIIPQWNYDGSSTNQASSTGNTEVILKPVSCWVNPLQENSYIVLCETYDSDGNPLPTNSRYYANQIFKQNYFDFKPRFGLEIEYFFKKDNHIIPFIQDQADNLDDNLAKNIFYCGTNMYSPLMENIAVQRTIVEEHLNACLKANIKIGGTNQEVSPNQWEYQIGICYGINAGDNFYVSRYLLERIAEKYGYTICYDPKPIKNMNGSGCHTNYSDEYTMGENGIEEIYKRMDKLSKKHDEHVMAYGDERNRERLTGLHETSSYENFSYGVGTRNTSVRIPTQCLKDGRGYFEDRRPAANMDPYKVTSMIYKTCCLDE</sequence>
<comment type="similarity">
    <text evidence="2">Belongs to the glutamine synthetase family.</text>
</comment>
<dbReference type="PANTHER" id="PTHR20852:SF57">
    <property type="entry name" value="GLUTAMINE SYNTHETASE 2 CYTOPLASMIC"/>
    <property type="match status" value="1"/>
</dbReference>
<evidence type="ECO:0000256" key="4">
    <source>
        <dbReference type="ARBA" id="ARBA00022490"/>
    </source>
</evidence>
<dbReference type="InterPro" id="IPR027303">
    <property type="entry name" value="Gln_synth_gly_rich_site"/>
</dbReference>
<accession>A0A6C0IKF1</accession>
<keyword evidence="7" id="KW-0067">ATP-binding</keyword>
<keyword evidence="5" id="KW-0436">Ligase</keyword>
<dbReference type="GO" id="GO:0006542">
    <property type="term" value="P:glutamine biosynthetic process"/>
    <property type="evidence" value="ECO:0007669"/>
    <property type="project" value="InterPro"/>
</dbReference>
<keyword evidence="4" id="KW-0963">Cytoplasm</keyword>
<evidence type="ECO:0000256" key="2">
    <source>
        <dbReference type="ARBA" id="ARBA00009897"/>
    </source>
</evidence>
<dbReference type="Pfam" id="PF00120">
    <property type="entry name" value="Gln-synt_C"/>
    <property type="match status" value="1"/>
</dbReference>
<name>A0A6C0IKF1_9ZZZZ</name>
<dbReference type="SUPFAM" id="SSF55931">
    <property type="entry name" value="Glutamine synthetase/guanido kinase"/>
    <property type="match status" value="1"/>
</dbReference>
<dbReference type="PROSITE" id="PS51986">
    <property type="entry name" value="GS_BETA_GRASP"/>
    <property type="match status" value="1"/>
</dbReference>
<proteinExistence type="inferred from homology"/>
<dbReference type="EC" id="6.3.1.2" evidence="3"/>
<evidence type="ECO:0000313" key="11">
    <source>
        <dbReference type="EMBL" id="QHT91993.1"/>
    </source>
</evidence>
<dbReference type="Gene3D" id="3.10.20.70">
    <property type="entry name" value="Glutamine synthetase, N-terminal domain"/>
    <property type="match status" value="1"/>
</dbReference>
<organism evidence="11">
    <name type="scientific">viral metagenome</name>
    <dbReference type="NCBI Taxonomy" id="1070528"/>
    <lineage>
        <taxon>unclassified sequences</taxon>
        <taxon>metagenomes</taxon>
        <taxon>organismal metagenomes</taxon>
    </lineage>
</organism>
<dbReference type="GO" id="GO:0004356">
    <property type="term" value="F:glutamine synthetase activity"/>
    <property type="evidence" value="ECO:0007669"/>
    <property type="project" value="UniProtKB-EC"/>
</dbReference>
<evidence type="ECO:0000256" key="3">
    <source>
        <dbReference type="ARBA" id="ARBA00012937"/>
    </source>
</evidence>
<evidence type="ECO:0000256" key="7">
    <source>
        <dbReference type="ARBA" id="ARBA00022840"/>
    </source>
</evidence>
<protein>
    <recommendedName>
        <fullName evidence="3">glutamine synthetase</fullName>
        <ecNumber evidence="3">6.3.1.2</ecNumber>
    </recommendedName>
</protein>
<evidence type="ECO:0000256" key="1">
    <source>
        <dbReference type="ARBA" id="ARBA00004496"/>
    </source>
</evidence>
<dbReference type="PANTHER" id="PTHR20852">
    <property type="entry name" value="GLUTAMINE SYNTHETASE"/>
    <property type="match status" value="1"/>
</dbReference>
<keyword evidence="6" id="KW-0547">Nucleotide-binding</keyword>
<dbReference type="InterPro" id="IPR036651">
    <property type="entry name" value="Gln_synt_N_sf"/>
</dbReference>
<feature type="domain" description="GS beta-grasp" evidence="9">
    <location>
        <begin position="5"/>
        <end position="93"/>
    </location>
</feature>
<comment type="catalytic activity">
    <reaction evidence="8">
        <text>L-glutamate + NH4(+) + ATP = L-glutamine + ADP + phosphate + H(+)</text>
        <dbReference type="Rhea" id="RHEA:16169"/>
        <dbReference type="ChEBI" id="CHEBI:15378"/>
        <dbReference type="ChEBI" id="CHEBI:28938"/>
        <dbReference type="ChEBI" id="CHEBI:29985"/>
        <dbReference type="ChEBI" id="CHEBI:30616"/>
        <dbReference type="ChEBI" id="CHEBI:43474"/>
        <dbReference type="ChEBI" id="CHEBI:58359"/>
        <dbReference type="ChEBI" id="CHEBI:456216"/>
        <dbReference type="EC" id="6.3.1.2"/>
    </reaction>
</comment>
<dbReference type="InterPro" id="IPR014746">
    <property type="entry name" value="Gln_synth/guanido_kin_cat_dom"/>
</dbReference>
<dbReference type="InterPro" id="IPR050292">
    <property type="entry name" value="Glutamine_Synthetase"/>
</dbReference>
<dbReference type="SUPFAM" id="SSF54368">
    <property type="entry name" value="Glutamine synthetase, N-terminal domain"/>
    <property type="match status" value="1"/>
</dbReference>
<dbReference type="FunFam" id="3.30.590.10:FF:000011">
    <property type="entry name" value="Glutamine synthetase"/>
    <property type="match status" value="1"/>
</dbReference>
<dbReference type="PROSITE" id="PS00181">
    <property type="entry name" value="GLNA_ATP"/>
    <property type="match status" value="1"/>
</dbReference>
<feature type="domain" description="GS catalytic" evidence="10">
    <location>
        <begin position="100"/>
        <end position="357"/>
    </location>
</feature>
<dbReference type="SMART" id="SM01230">
    <property type="entry name" value="Gln-synt_C"/>
    <property type="match status" value="1"/>
</dbReference>
<reference evidence="11" key="1">
    <citation type="journal article" date="2020" name="Nature">
        <title>Giant virus diversity and host interactions through global metagenomics.</title>
        <authorList>
            <person name="Schulz F."/>
            <person name="Roux S."/>
            <person name="Paez-Espino D."/>
            <person name="Jungbluth S."/>
            <person name="Walsh D.A."/>
            <person name="Denef V.J."/>
            <person name="McMahon K.D."/>
            <person name="Konstantinidis K.T."/>
            <person name="Eloe-Fadrosh E.A."/>
            <person name="Kyrpides N.C."/>
            <person name="Woyke T."/>
        </authorList>
    </citation>
    <scope>NUCLEOTIDE SEQUENCE</scope>
    <source>
        <strain evidence="11">GVMAG-M-3300023184-86</strain>
    </source>
</reference>
<dbReference type="PROSITE" id="PS51987">
    <property type="entry name" value="GS_CATALYTIC"/>
    <property type="match status" value="1"/>
</dbReference>
<evidence type="ECO:0000259" key="9">
    <source>
        <dbReference type="PROSITE" id="PS51986"/>
    </source>
</evidence>
<evidence type="ECO:0000256" key="8">
    <source>
        <dbReference type="ARBA" id="ARBA00049436"/>
    </source>
</evidence>
<dbReference type="Gene3D" id="3.30.590.10">
    <property type="entry name" value="Glutamine synthetase/guanido kinase, catalytic domain"/>
    <property type="match status" value="1"/>
</dbReference>
<evidence type="ECO:0000256" key="6">
    <source>
        <dbReference type="ARBA" id="ARBA00022741"/>
    </source>
</evidence>